<organism evidence="2 3">
    <name type="scientific">Dreissena polymorpha</name>
    <name type="common">Zebra mussel</name>
    <name type="synonym">Mytilus polymorpha</name>
    <dbReference type="NCBI Taxonomy" id="45954"/>
    <lineage>
        <taxon>Eukaryota</taxon>
        <taxon>Metazoa</taxon>
        <taxon>Spiralia</taxon>
        <taxon>Lophotrochozoa</taxon>
        <taxon>Mollusca</taxon>
        <taxon>Bivalvia</taxon>
        <taxon>Autobranchia</taxon>
        <taxon>Heteroconchia</taxon>
        <taxon>Euheterodonta</taxon>
        <taxon>Imparidentia</taxon>
        <taxon>Neoheterodontei</taxon>
        <taxon>Myida</taxon>
        <taxon>Dreissenoidea</taxon>
        <taxon>Dreissenidae</taxon>
        <taxon>Dreissena</taxon>
    </lineage>
</organism>
<evidence type="ECO:0000313" key="2">
    <source>
        <dbReference type="EMBL" id="KAH3740364.1"/>
    </source>
</evidence>
<evidence type="ECO:0000313" key="3">
    <source>
        <dbReference type="Proteomes" id="UP000828390"/>
    </source>
</evidence>
<dbReference type="AlphaFoldDB" id="A0A9D4I143"/>
<evidence type="ECO:0000256" key="1">
    <source>
        <dbReference type="SAM" id="MobiDB-lite"/>
    </source>
</evidence>
<reference evidence="2" key="2">
    <citation type="submission" date="2020-11" db="EMBL/GenBank/DDBJ databases">
        <authorList>
            <person name="McCartney M.A."/>
            <person name="Auch B."/>
            <person name="Kono T."/>
            <person name="Mallez S."/>
            <person name="Becker A."/>
            <person name="Gohl D.M."/>
            <person name="Silverstein K.A.T."/>
            <person name="Koren S."/>
            <person name="Bechman K.B."/>
            <person name="Herman A."/>
            <person name="Abrahante J.E."/>
            <person name="Garbe J."/>
        </authorList>
    </citation>
    <scope>NUCLEOTIDE SEQUENCE</scope>
    <source>
        <strain evidence="2">Duluth1</strain>
        <tissue evidence="2">Whole animal</tissue>
    </source>
</reference>
<feature type="compositionally biased region" description="Basic and acidic residues" evidence="1">
    <location>
        <begin position="35"/>
        <end position="58"/>
    </location>
</feature>
<keyword evidence="3" id="KW-1185">Reference proteome</keyword>
<reference evidence="2" key="1">
    <citation type="journal article" date="2019" name="bioRxiv">
        <title>The Genome of the Zebra Mussel, Dreissena polymorpha: A Resource for Invasive Species Research.</title>
        <authorList>
            <person name="McCartney M.A."/>
            <person name="Auch B."/>
            <person name="Kono T."/>
            <person name="Mallez S."/>
            <person name="Zhang Y."/>
            <person name="Obille A."/>
            <person name="Becker A."/>
            <person name="Abrahante J.E."/>
            <person name="Garbe J."/>
            <person name="Badalamenti J.P."/>
            <person name="Herman A."/>
            <person name="Mangelson H."/>
            <person name="Liachko I."/>
            <person name="Sullivan S."/>
            <person name="Sone E.D."/>
            <person name="Koren S."/>
            <person name="Silverstein K.A.T."/>
            <person name="Beckman K.B."/>
            <person name="Gohl D.M."/>
        </authorList>
    </citation>
    <scope>NUCLEOTIDE SEQUENCE</scope>
    <source>
        <strain evidence="2">Duluth1</strain>
        <tissue evidence="2">Whole animal</tissue>
    </source>
</reference>
<gene>
    <name evidence="2" type="ORF">DPMN_047070</name>
</gene>
<comment type="caution">
    <text evidence="2">The sequence shown here is derived from an EMBL/GenBank/DDBJ whole genome shotgun (WGS) entry which is preliminary data.</text>
</comment>
<proteinExistence type="predicted"/>
<name>A0A9D4I143_DREPO</name>
<feature type="region of interest" description="Disordered" evidence="1">
    <location>
        <begin position="29"/>
        <end position="58"/>
    </location>
</feature>
<sequence length="58" mass="6565">MNMVSAIGRSRVRVPLWVRSLYPRHTGLASLLRPNGDRGRSEDAIDAEGTQKERQMTQ</sequence>
<protein>
    <submittedName>
        <fullName evidence="2">Uncharacterized protein</fullName>
    </submittedName>
</protein>
<dbReference type="Proteomes" id="UP000828390">
    <property type="component" value="Unassembled WGS sequence"/>
</dbReference>
<dbReference type="EMBL" id="JAIWYP010000011">
    <property type="protein sequence ID" value="KAH3740364.1"/>
    <property type="molecule type" value="Genomic_DNA"/>
</dbReference>
<accession>A0A9D4I143</accession>